<dbReference type="InterPro" id="IPR017501">
    <property type="entry name" value="Phage_infect_YhgE_C"/>
</dbReference>
<organism evidence="8 9">
    <name type="scientific">Bifidobacterium phasiani</name>
    <dbReference type="NCBI Taxonomy" id="2834431"/>
    <lineage>
        <taxon>Bacteria</taxon>
        <taxon>Bacillati</taxon>
        <taxon>Actinomycetota</taxon>
        <taxon>Actinomycetes</taxon>
        <taxon>Bifidobacteriales</taxon>
        <taxon>Bifidobacteriaceae</taxon>
        <taxon>Bifidobacterium</taxon>
    </lineage>
</organism>
<dbReference type="PANTHER" id="PTHR43077">
    <property type="entry name" value="TRANSPORT PERMEASE YVFS-RELATED"/>
    <property type="match status" value="1"/>
</dbReference>
<feature type="transmembrane region" description="Helical" evidence="6">
    <location>
        <begin position="566"/>
        <end position="594"/>
    </location>
</feature>
<feature type="transmembrane region" description="Helical" evidence="6">
    <location>
        <begin position="21"/>
        <end position="40"/>
    </location>
</feature>
<feature type="domain" description="ABC-2 type transporter transmembrane" evidence="7">
    <location>
        <begin position="516"/>
        <end position="703"/>
    </location>
</feature>
<gene>
    <name evidence="8" type="ORF">KIH73_04150</name>
</gene>
<proteinExistence type="predicted"/>
<sequence>MRAVWHLFADDVRRLAGNATAMLVVAGLVAIPSLFAWFNIAASWDPFGNLGDLKVAVADTDEGYRSDLIPVKVTIGAQVVDKLRANDQLDWTFTTERDAIEGTESGAYYAAIVIPEDFSATMMTFFTGRARQASIAYYSNEKKNAVAPNLTGAGADAVAAQINETFVATLTDIALDIASSLADQLERPETQSALAAFDANVADFATRLGDTAGTLDGYRALTDTARSLLDNSAALLGQTSTAVGQAAPQLDTARQGVDDVASALDGAVATVQGALGSSADAIAQVGDDVDTLFGDASDDAASTTAAIRRQADALTAQAAVYRQLRQTVQGLPGAQGDAHATAVADALQRTADQLDALSAGLGDAADALDTNAADAETQRQAVQELIDQAKSSASDAADSFGTSLGTQTDRLAAAVRDASSVLSQDQGRLASTVTTLGDAADSAGRSVDDVRATLEDAASALRTAGERLAAFHASLASALDGADSDAVRAVLGTDASTLSAALAAPIALHRQAVFPVGNFGSAMAPYYTFIPLWTASILIMLAVSVEVSPRQRRGIGEPGMTPRRMFLGRFGVVALISLMQSTVSCLGSLLILHVQAVHPLLFMLSGWVGGLVFALFVYTMVACFGNIGKAVGMLMLVVQVSGSAGSYPLQTLPEFMQRISPFLPITHAIRAMRAAIAGIYMNDYWIELGKLVVFVPPLLLLGLLLRQPMAGLNRWLGAQLERTRLIG</sequence>
<dbReference type="InterPro" id="IPR013525">
    <property type="entry name" value="ABC2_TM"/>
</dbReference>
<dbReference type="PANTHER" id="PTHR43077:SF10">
    <property type="entry name" value="TRANSPORT PERMEASE PROTEIN"/>
    <property type="match status" value="1"/>
</dbReference>
<dbReference type="EMBL" id="JAHBBD010000006">
    <property type="protein sequence ID" value="MBW3082579.1"/>
    <property type="molecule type" value="Genomic_DNA"/>
</dbReference>
<feature type="transmembrane region" description="Helical" evidence="6">
    <location>
        <begin position="630"/>
        <end position="649"/>
    </location>
</feature>
<evidence type="ECO:0000256" key="1">
    <source>
        <dbReference type="ARBA" id="ARBA00004141"/>
    </source>
</evidence>
<evidence type="ECO:0000256" key="3">
    <source>
        <dbReference type="ARBA" id="ARBA00022989"/>
    </source>
</evidence>
<evidence type="ECO:0000313" key="8">
    <source>
        <dbReference type="EMBL" id="MBW3082579.1"/>
    </source>
</evidence>
<name>A0ABS6W7V4_9BIFI</name>
<comment type="subcellular location">
    <subcellularLocation>
        <location evidence="1">Membrane</location>
        <topology evidence="1">Multi-pass membrane protein</topology>
    </subcellularLocation>
</comment>
<evidence type="ECO:0000256" key="2">
    <source>
        <dbReference type="ARBA" id="ARBA00022692"/>
    </source>
</evidence>
<evidence type="ECO:0000256" key="6">
    <source>
        <dbReference type="SAM" id="Phobius"/>
    </source>
</evidence>
<feature type="domain" description="ABC-2 type transporter transmembrane" evidence="7">
    <location>
        <begin position="29"/>
        <end position="167"/>
    </location>
</feature>
<evidence type="ECO:0000313" key="9">
    <source>
        <dbReference type="Proteomes" id="UP000812844"/>
    </source>
</evidence>
<reference evidence="8 9" key="1">
    <citation type="submission" date="2021-05" db="EMBL/GenBank/DDBJ databases">
        <title>Phylogenetic classification of ten novel species belonging to the genus Bifidobacterium comprising B. colchicus sp. nov., B. abeli sp. nov., B. bicoloris sp. nov., B. guerezis sp. nov., B. rosaliae sp. nov., B. santillanensis sp. nov., B. argentati sp. nov., B. amazzoni sp. nov., B. pluviali sp. nov., and B. pinnaculum sp. nov.</title>
        <authorList>
            <person name="Lugli G.A."/>
            <person name="Ruiz Garcia L."/>
            <person name="Margolles A."/>
            <person name="Ventura M."/>
        </authorList>
    </citation>
    <scope>NUCLEOTIDE SEQUENCE [LARGE SCALE GENOMIC DNA]</scope>
    <source>
        <strain evidence="8 9">6T3</strain>
    </source>
</reference>
<dbReference type="InterPro" id="IPR051328">
    <property type="entry name" value="T7SS_ABC-Transporter"/>
</dbReference>
<dbReference type="Pfam" id="PF12698">
    <property type="entry name" value="ABC2_membrane_3"/>
    <property type="match status" value="2"/>
</dbReference>
<accession>A0ABS6W7V4</accession>
<feature type="transmembrane region" description="Helical" evidence="6">
    <location>
        <begin position="600"/>
        <end position="618"/>
    </location>
</feature>
<dbReference type="Proteomes" id="UP000812844">
    <property type="component" value="Unassembled WGS sequence"/>
</dbReference>
<feature type="transmembrane region" description="Helical" evidence="6">
    <location>
        <begin position="688"/>
        <end position="705"/>
    </location>
</feature>
<keyword evidence="5" id="KW-0175">Coiled coil</keyword>
<keyword evidence="9" id="KW-1185">Reference proteome</keyword>
<keyword evidence="4 6" id="KW-0472">Membrane</keyword>
<evidence type="ECO:0000256" key="5">
    <source>
        <dbReference type="SAM" id="Coils"/>
    </source>
</evidence>
<evidence type="ECO:0000259" key="7">
    <source>
        <dbReference type="Pfam" id="PF12698"/>
    </source>
</evidence>
<keyword evidence="3 6" id="KW-1133">Transmembrane helix</keyword>
<evidence type="ECO:0000256" key="4">
    <source>
        <dbReference type="ARBA" id="ARBA00023136"/>
    </source>
</evidence>
<dbReference type="InterPro" id="IPR017500">
    <property type="entry name" value="Phage_infect_YhgE_N"/>
</dbReference>
<protein>
    <submittedName>
        <fullName evidence="8">YhgE/Pip domain-containing protein</fullName>
    </submittedName>
</protein>
<feature type="transmembrane region" description="Helical" evidence="6">
    <location>
        <begin position="526"/>
        <end position="545"/>
    </location>
</feature>
<dbReference type="NCBIfam" id="TIGR03062">
    <property type="entry name" value="pip_yhgE_Cterm"/>
    <property type="match status" value="1"/>
</dbReference>
<comment type="caution">
    <text evidence="8">The sequence shown here is derived from an EMBL/GenBank/DDBJ whole genome shotgun (WGS) entry which is preliminary data.</text>
</comment>
<keyword evidence="2 6" id="KW-0812">Transmembrane</keyword>
<dbReference type="RefSeq" id="WP_219080890.1">
    <property type="nucleotide sequence ID" value="NZ_JAHBBD010000006.1"/>
</dbReference>
<dbReference type="NCBIfam" id="TIGR03061">
    <property type="entry name" value="pip_yhgE_Nterm"/>
    <property type="match status" value="1"/>
</dbReference>
<feature type="coiled-coil region" evidence="5">
    <location>
        <begin position="365"/>
        <end position="392"/>
    </location>
</feature>